<keyword evidence="1" id="KW-0732">Signal</keyword>
<accession>A0A0K2T3B5</accession>
<dbReference type="GeneID" id="121113948"/>
<name>A0A0K2T3B5_LEPSM</name>
<dbReference type="AlphaFoldDB" id="A0A0K2T3B5"/>
<feature type="chain" id="PRO_5005487364" evidence="1">
    <location>
        <begin position="21"/>
        <end position="218"/>
    </location>
</feature>
<protein>
    <submittedName>
        <fullName evidence="2">Prohormone3 [Apis mellifera]</fullName>
    </submittedName>
</protein>
<organism evidence="2">
    <name type="scientific">Lepeophtheirus salmonis</name>
    <name type="common">Salmon louse</name>
    <name type="synonym">Caligus salmonis</name>
    <dbReference type="NCBI Taxonomy" id="72036"/>
    <lineage>
        <taxon>Eukaryota</taxon>
        <taxon>Metazoa</taxon>
        <taxon>Ecdysozoa</taxon>
        <taxon>Arthropoda</taxon>
        <taxon>Crustacea</taxon>
        <taxon>Multicrustacea</taxon>
        <taxon>Hexanauplia</taxon>
        <taxon>Copepoda</taxon>
        <taxon>Siphonostomatoida</taxon>
        <taxon>Caligidae</taxon>
        <taxon>Lepeophtheirus</taxon>
    </lineage>
</organism>
<dbReference type="KEGG" id="lsm:121113948"/>
<proteinExistence type="predicted"/>
<dbReference type="OrthoDB" id="4321958at2759"/>
<dbReference type="OMA" id="LCRRDND"/>
<feature type="signal peptide" evidence="1">
    <location>
        <begin position="1"/>
        <end position="20"/>
    </location>
</feature>
<reference evidence="2" key="1">
    <citation type="submission" date="2014-05" db="EMBL/GenBank/DDBJ databases">
        <authorList>
            <person name="Chronopoulou M."/>
        </authorList>
    </citation>
    <scope>NUCLEOTIDE SEQUENCE</scope>
    <source>
        <tissue evidence="2">Whole organism</tissue>
    </source>
</reference>
<dbReference type="EMBL" id="HACA01002550">
    <property type="protein sequence ID" value="CDW19911.1"/>
    <property type="molecule type" value="Transcribed_RNA"/>
</dbReference>
<evidence type="ECO:0000256" key="1">
    <source>
        <dbReference type="SAM" id="SignalP"/>
    </source>
</evidence>
<dbReference type="RefSeq" id="XP_040563700.1">
    <property type="nucleotide sequence ID" value="XM_040707766.2"/>
</dbReference>
<evidence type="ECO:0000313" key="2">
    <source>
        <dbReference type="EMBL" id="CDW19911.1"/>
    </source>
</evidence>
<sequence>MTMLVPYLLCLFVFSSSVSAWGGLFNRFNPSLLNSFGGGGLGGYGKEIFNVAQKMPRDEAIKEEMELDVKDPCSGRKCTANEHCCDGNVCVDAEENMGICLPIWGKKQGEVCYRDNDCESGFVCLDSANGFRSCQAPIPGDAKLGEDCRTSSDCNINRGLCCKLQRRARSQPKKVCTYFMDPDTCIGPVATSQVLSAIEHTAGEKRISGHPDDFLRLK</sequence>